<keyword evidence="1 3" id="KW-0853">WD repeat</keyword>
<evidence type="ECO:0000256" key="3">
    <source>
        <dbReference type="PROSITE-ProRule" id="PRU00221"/>
    </source>
</evidence>
<gene>
    <name evidence="6" type="ORF">BSTOLATCC_MIC5251</name>
</gene>
<evidence type="ECO:0000256" key="2">
    <source>
        <dbReference type="ARBA" id="ARBA00022737"/>
    </source>
</evidence>
<dbReference type="PROSITE" id="PS50897">
    <property type="entry name" value="CTLH"/>
    <property type="match status" value="1"/>
</dbReference>
<evidence type="ECO:0000259" key="5">
    <source>
        <dbReference type="PROSITE" id="PS50897"/>
    </source>
</evidence>
<evidence type="ECO:0000313" key="6">
    <source>
        <dbReference type="EMBL" id="CAG9311993.1"/>
    </source>
</evidence>
<feature type="repeat" description="WD" evidence="3">
    <location>
        <begin position="444"/>
        <end position="487"/>
    </location>
</feature>
<proteinExistence type="predicted"/>
<dbReference type="PROSITE" id="PS00678">
    <property type="entry name" value="WD_REPEATS_1"/>
    <property type="match status" value="2"/>
</dbReference>
<dbReference type="SMART" id="SM00320">
    <property type="entry name" value="WD40"/>
    <property type="match status" value="7"/>
</dbReference>
<dbReference type="InterPro" id="IPR040067">
    <property type="entry name" value="WDR47"/>
</dbReference>
<dbReference type="InterPro" id="IPR019775">
    <property type="entry name" value="WD40_repeat_CS"/>
</dbReference>
<dbReference type="CDD" id="cd00200">
    <property type="entry name" value="WD40"/>
    <property type="match status" value="1"/>
</dbReference>
<name>A0AAU9IUK0_9CILI</name>
<dbReference type="InterPro" id="IPR006595">
    <property type="entry name" value="CTLH_C"/>
</dbReference>
<sequence>MNKKTQYQEDIIKSVLGLLHSNQYFKALTSLEQESKIRLHSYGKEIDFLYDLLMDGRFDDAEKFIQPLRSRSEFNYTKVLYEIRKQKFLESIENSDSPNLQELVNALKEIESLASKEEFNTLCLCLSLDKITDHADYSDWTIWKGRYYCFNECIKYMNHVYPITNYQKPKINLEEVVLKSLDSEFSPKNEKVEGTSPRVLKTSTQGSRESSRYSYNMNPENKKIEPNEGSFVINESETDKESKKSVSWNIGSKEEQEIGKDPENPKSVFIESLDISSEEPQQEEKEEEEDESHGFAPTNYELMAQFDPSTLREVTKVKDIQPIRACAFNHDGDYFVLGTNSKTLKVCSLHNIVDGLIYNEQQGREQFIDIVFEMNNVHYGSVYCVDWSNSGQQIASGSNDKSIKVIYAPDFLTLQETNSETVIYSNGRYLTGEGDLPELQERLLTGHEGTVRTVLFHPVDERVLMSGGIADASLKLWNTETGQNYQSLAGHLGAIYSIAAAGDGSYVCSVGTDKKVRVWDIRSAKCGISMNGEMFSEMNSITVNNSIQNIRAETKIKIAKMYMNNRGMNKPQPNSQKLAAVGHTDGTVSIWDITAGKLFSKYTYHSSECRSVDFSSNGQWIASGSFDSTLGLIDMSKGQVFKLEPHMDRIVSAKWHPSLPILLSTSADKTARIFSIC</sequence>
<dbReference type="Pfam" id="PF21889">
    <property type="entry name" value="TPR1-like_2nd"/>
    <property type="match status" value="1"/>
</dbReference>
<dbReference type="InterPro" id="IPR015943">
    <property type="entry name" value="WD40/YVTN_repeat-like_dom_sf"/>
</dbReference>
<evidence type="ECO:0000313" key="7">
    <source>
        <dbReference type="Proteomes" id="UP001162131"/>
    </source>
</evidence>
<evidence type="ECO:0000256" key="4">
    <source>
        <dbReference type="SAM" id="MobiDB-lite"/>
    </source>
</evidence>
<accession>A0AAU9IUK0</accession>
<feature type="repeat" description="WD" evidence="3">
    <location>
        <begin position="488"/>
        <end position="529"/>
    </location>
</feature>
<feature type="compositionally biased region" description="Polar residues" evidence="4">
    <location>
        <begin position="201"/>
        <end position="219"/>
    </location>
</feature>
<dbReference type="Proteomes" id="UP001162131">
    <property type="component" value="Unassembled WGS sequence"/>
</dbReference>
<evidence type="ECO:0000256" key="1">
    <source>
        <dbReference type="ARBA" id="ARBA00022574"/>
    </source>
</evidence>
<protein>
    <recommendedName>
        <fullName evidence="5">CTLH domain-containing protein</fullName>
    </recommendedName>
</protein>
<keyword evidence="7" id="KW-1185">Reference proteome</keyword>
<feature type="compositionally biased region" description="Acidic residues" evidence="4">
    <location>
        <begin position="276"/>
        <end position="291"/>
    </location>
</feature>
<dbReference type="Gene3D" id="2.130.10.10">
    <property type="entry name" value="YVTN repeat-like/Quinoprotein amine dehydrogenase"/>
    <property type="match status" value="3"/>
</dbReference>
<dbReference type="PROSITE" id="PS50294">
    <property type="entry name" value="WD_REPEATS_REGION"/>
    <property type="match status" value="2"/>
</dbReference>
<feature type="repeat" description="WD" evidence="3">
    <location>
        <begin position="375"/>
        <end position="405"/>
    </location>
</feature>
<feature type="repeat" description="WD" evidence="3">
    <location>
        <begin position="643"/>
        <end position="677"/>
    </location>
</feature>
<keyword evidence="2" id="KW-0677">Repeat</keyword>
<dbReference type="SUPFAM" id="SSF50978">
    <property type="entry name" value="WD40 repeat-like"/>
    <property type="match status" value="1"/>
</dbReference>
<dbReference type="InterPro" id="IPR054080">
    <property type="entry name" value="TPR1-like_2nd"/>
</dbReference>
<feature type="compositionally biased region" description="Basic and acidic residues" evidence="4">
    <location>
        <begin position="252"/>
        <end position="264"/>
    </location>
</feature>
<feature type="domain" description="CTLH" evidence="5">
    <location>
        <begin position="44"/>
        <end position="99"/>
    </location>
</feature>
<feature type="repeat" description="WD" evidence="3">
    <location>
        <begin position="602"/>
        <end position="643"/>
    </location>
</feature>
<dbReference type="Pfam" id="PF00400">
    <property type="entry name" value="WD40"/>
    <property type="match status" value="5"/>
</dbReference>
<dbReference type="PANTHER" id="PTHR19863:SF5">
    <property type="entry name" value="WD REPEAT-CONTAINING PROTEIN 47"/>
    <property type="match status" value="1"/>
</dbReference>
<dbReference type="EMBL" id="CAJZBQ010000005">
    <property type="protein sequence ID" value="CAG9311993.1"/>
    <property type="molecule type" value="Genomic_DNA"/>
</dbReference>
<dbReference type="InterPro" id="IPR036322">
    <property type="entry name" value="WD40_repeat_dom_sf"/>
</dbReference>
<feature type="region of interest" description="Disordered" evidence="4">
    <location>
        <begin position="187"/>
        <end position="296"/>
    </location>
</feature>
<dbReference type="InterPro" id="IPR001680">
    <property type="entry name" value="WD40_rpt"/>
</dbReference>
<reference evidence="6" key="1">
    <citation type="submission" date="2021-09" db="EMBL/GenBank/DDBJ databases">
        <authorList>
            <consortium name="AG Swart"/>
            <person name="Singh M."/>
            <person name="Singh A."/>
            <person name="Seah K."/>
            <person name="Emmerich C."/>
        </authorList>
    </citation>
    <scope>NUCLEOTIDE SEQUENCE</scope>
    <source>
        <strain evidence="6">ATCC30299</strain>
    </source>
</reference>
<dbReference type="PROSITE" id="PS50082">
    <property type="entry name" value="WD_REPEATS_2"/>
    <property type="match status" value="5"/>
</dbReference>
<dbReference type="PANTHER" id="PTHR19863">
    <property type="entry name" value="NEMITIN (NEURONAL ENRICHED MAP INTERACTING PROTEIN) HOMOLOG"/>
    <property type="match status" value="1"/>
</dbReference>
<comment type="caution">
    <text evidence="6">The sequence shown here is derived from an EMBL/GenBank/DDBJ whole genome shotgun (WGS) entry which is preliminary data.</text>
</comment>
<dbReference type="AlphaFoldDB" id="A0AAU9IUK0"/>
<organism evidence="6 7">
    <name type="scientific">Blepharisma stoltei</name>
    <dbReference type="NCBI Taxonomy" id="1481888"/>
    <lineage>
        <taxon>Eukaryota</taxon>
        <taxon>Sar</taxon>
        <taxon>Alveolata</taxon>
        <taxon>Ciliophora</taxon>
        <taxon>Postciliodesmatophora</taxon>
        <taxon>Heterotrichea</taxon>
        <taxon>Heterotrichida</taxon>
        <taxon>Blepharismidae</taxon>
        <taxon>Blepharisma</taxon>
    </lineage>
</organism>
<dbReference type="SMART" id="SM00668">
    <property type="entry name" value="CTLH"/>
    <property type="match status" value="1"/>
</dbReference>